<feature type="domain" description="TonB-dependent transporter Oar-like beta-barrel" evidence="7">
    <location>
        <begin position="210"/>
        <end position="1038"/>
    </location>
</feature>
<evidence type="ECO:0000259" key="7">
    <source>
        <dbReference type="Pfam" id="PF25183"/>
    </source>
</evidence>
<organism evidence="8 9">
    <name type="scientific">Mucilaginibacter galii</name>
    <dbReference type="NCBI Taxonomy" id="2005073"/>
    <lineage>
        <taxon>Bacteria</taxon>
        <taxon>Pseudomonadati</taxon>
        <taxon>Bacteroidota</taxon>
        <taxon>Sphingobacteriia</taxon>
        <taxon>Sphingobacteriales</taxon>
        <taxon>Sphingobacteriaceae</taxon>
        <taxon>Mucilaginibacter</taxon>
    </lineage>
</organism>
<dbReference type="SUPFAM" id="SSF49464">
    <property type="entry name" value="Carboxypeptidase regulatory domain-like"/>
    <property type="match status" value="1"/>
</dbReference>
<sequence>MTGLIKDDRNEVLIGATVKATHVPTGSNYVTTTNSEGRFLMSNMRVGGPYTVVISYVGFKTETVTDLVLTLGQPLTVNYILKGNGTELSAVTVKGTTASRVLNGGRQGALTNLNTREIAAIPTVGRSVNDLTRLTPQASSTSQGAIGGGNYRQNNFTVDGANFNNQFGIGGNLPASGAPISLDALAEISVNVTPFDVRQSGFIGSAINAVTKSGTNQVTGSIYGYYRNESMQGSHVKDNVKIVKQDLSQKTYGFSLGGPIIKNKLFLFLNAERYTNDYPGQTNFASTAARPYGTANPDVRRPTADQLTTYSNYLRTTYGYETGAFDNYAFRDENTKILARLDWNINDYNKFTVRYSQVESTSPSFASTSRSPLASFSQTRTSQYALQFQNSNYGQDQNLYSIAAELNSNFTMFGRKVSNTLRGTWTHQNDPRSSNSSVFPFVDILSPNGSDLNVPLTSFGYEPFTYGNLRDVKTYSFIDNLTWNIGKHNFTLGAQADFSTTTNGFQRFGTSYYTFASWDDFVGGKKPVDFAVTFPLNQGFNQVFPTFKFAQYAGYFQDEINVSDRFKVTPGLRLDLATYPGVEQIKTHPLVANLLFNGGQFMNTGLLPTPRIMPSPRIGFNYDVFGNRSLQVRGGTGIFTGQVPFVWIVAQSGDSGLLQFTQTYETPAANNGRASANSANFVTPGPFNVNPFAYVDPNAYQKIGTSVPSAISAISPKFKNPQQWKSTLAIDAKLPFGIVGTIEGIYGKDLNIAKGENINLVDPTPLNVAGYPDNRPIYPSAVSGKFINPLTAANSATPNIPVRNGAANGTQALNAIMLKNASQGYYWSVTGKLDKQFGKGFFGSVAYTKSQAKNLYDGSGDQLINTWSITQISNNANNPDLASASYVVPDRLIAYVSYRKEYLKHLATTLSLFYEGSIAGRFSYTYSADFNRDGQTNDLIYIPRNPSEITFAPNTVGTGANAVTYSEATQSEAFFKYIAQDDYLSKHQGEYAKRNGAQIPWRSQFDFKFAQDLFVNVGGKRNTIQFTADILNVGNLLNKNWGTYKLVNNSAILAPANAAALVAGGTVKPTFRLNLDRGSLISETFRDNNTTTSTYYMQLGLRYIFN</sequence>
<dbReference type="InterPro" id="IPR057601">
    <property type="entry name" value="Oar-like_b-barrel"/>
</dbReference>
<keyword evidence="2" id="KW-0813">Transport</keyword>
<dbReference type="InterPro" id="IPR036942">
    <property type="entry name" value="Beta-barrel_TonB_sf"/>
</dbReference>
<dbReference type="GO" id="GO:0015344">
    <property type="term" value="F:siderophore uptake transmembrane transporter activity"/>
    <property type="evidence" value="ECO:0007669"/>
    <property type="project" value="TreeGrafter"/>
</dbReference>
<evidence type="ECO:0000256" key="5">
    <source>
        <dbReference type="ARBA" id="ARBA00023136"/>
    </source>
</evidence>
<dbReference type="Gene3D" id="2.60.40.1120">
    <property type="entry name" value="Carboxypeptidase-like, regulatory domain"/>
    <property type="match status" value="1"/>
</dbReference>
<comment type="subcellular location">
    <subcellularLocation>
        <location evidence="1">Cell outer membrane</location>
        <topology evidence="1">Multi-pass membrane protein</topology>
    </subcellularLocation>
</comment>
<name>A0A917J9A2_9SPHI</name>
<evidence type="ECO:0000256" key="3">
    <source>
        <dbReference type="ARBA" id="ARBA00022452"/>
    </source>
</evidence>
<dbReference type="PANTHER" id="PTHR30069:SF46">
    <property type="entry name" value="OAR PROTEIN"/>
    <property type="match status" value="1"/>
</dbReference>
<dbReference type="Gene3D" id="2.40.170.20">
    <property type="entry name" value="TonB-dependent receptor, beta-barrel domain"/>
    <property type="match status" value="1"/>
</dbReference>
<keyword evidence="6" id="KW-0998">Cell outer membrane</keyword>
<gene>
    <name evidence="8" type="ORF">GCM10011425_15090</name>
</gene>
<accession>A0A917J9A2</accession>
<dbReference type="GO" id="GO:0044718">
    <property type="term" value="P:siderophore transmembrane transport"/>
    <property type="evidence" value="ECO:0007669"/>
    <property type="project" value="TreeGrafter"/>
</dbReference>
<protein>
    <submittedName>
        <fullName evidence="8">Cell envelope biogenesis protein OmpA</fullName>
    </submittedName>
</protein>
<evidence type="ECO:0000256" key="6">
    <source>
        <dbReference type="ARBA" id="ARBA00023237"/>
    </source>
</evidence>
<dbReference type="SUPFAM" id="SSF56935">
    <property type="entry name" value="Porins"/>
    <property type="match status" value="1"/>
</dbReference>
<evidence type="ECO:0000256" key="2">
    <source>
        <dbReference type="ARBA" id="ARBA00022448"/>
    </source>
</evidence>
<evidence type="ECO:0000313" key="8">
    <source>
        <dbReference type="EMBL" id="GGI50297.1"/>
    </source>
</evidence>
<proteinExistence type="predicted"/>
<keyword evidence="5" id="KW-0472">Membrane</keyword>
<comment type="caution">
    <text evidence="8">The sequence shown here is derived from an EMBL/GenBank/DDBJ whole genome shotgun (WGS) entry which is preliminary data.</text>
</comment>
<dbReference type="InterPro" id="IPR008969">
    <property type="entry name" value="CarboxyPept-like_regulatory"/>
</dbReference>
<keyword evidence="3" id="KW-1134">Transmembrane beta strand</keyword>
<reference evidence="8" key="1">
    <citation type="journal article" date="2014" name="Int. J. Syst. Evol. Microbiol.">
        <title>Complete genome sequence of Corynebacterium casei LMG S-19264T (=DSM 44701T), isolated from a smear-ripened cheese.</title>
        <authorList>
            <consortium name="US DOE Joint Genome Institute (JGI-PGF)"/>
            <person name="Walter F."/>
            <person name="Albersmeier A."/>
            <person name="Kalinowski J."/>
            <person name="Ruckert C."/>
        </authorList>
    </citation>
    <scope>NUCLEOTIDE SEQUENCE</scope>
    <source>
        <strain evidence="8">CCM 8711</strain>
    </source>
</reference>
<keyword evidence="9" id="KW-1185">Reference proteome</keyword>
<dbReference type="Proteomes" id="UP000662074">
    <property type="component" value="Unassembled WGS sequence"/>
</dbReference>
<dbReference type="PANTHER" id="PTHR30069">
    <property type="entry name" value="TONB-DEPENDENT OUTER MEMBRANE RECEPTOR"/>
    <property type="match status" value="1"/>
</dbReference>
<reference evidence="8" key="2">
    <citation type="submission" date="2020-09" db="EMBL/GenBank/DDBJ databases">
        <authorList>
            <person name="Sun Q."/>
            <person name="Sedlacek I."/>
        </authorList>
    </citation>
    <scope>NUCLEOTIDE SEQUENCE</scope>
    <source>
        <strain evidence="8">CCM 8711</strain>
    </source>
</reference>
<dbReference type="Pfam" id="PF13620">
    <property type="entry name" value="CarboxypepD_reg"/>
    <property type="match status" value="1"/>
</dbReference>
<evidence type="ECO:0000256" key="1">
    <source>
        <dbReference type="ARBA" id="ARBA00004571"/>
    </source>
</evidence>
<dbReference type="AlphaFoldDB" id="A0A917J9A2"/>
<dbReference type="Pfam" id="PF25183">
    <property type="entry name" value="OMP_b-brl_4"/>
    <property type="match status" value="1"/>
</dbReference>
<dbReference type="InterPro" id="IPR039426">
    <property type="entry name" value="TonB-dep_rcpt-like"/>
</dbReference>
<keyword evidence="4" id="KW-0812">Transmembrane</keyword>
<evidence type="ECO:0000313" key="9">
    <source>
        <dbReference type="Proteomes" id="UP000662074"/>
    </source>
</evidence>
<dbReference type="GO" id="GO:0009279">
    <property type="term" value="C:cell outer membrane"/>
    <property type="evidence" value="ECO:0007669"/>
    <property type="project" value="UniProtKB-SubCell"/>
</dbReference>
<dbReference type="EMBL" id="BMDO01000003">
    <property type="protein sequence ID" value="GGI50297.1"/>
    <property type="molecule type" value="Genomic_DNA"/>
</dbReference>
<evidence type="ECO:0000256" key="4">
    <source>
        <dbReference type="ARBA" id="ARBA00022692"/>
    </source>
</evidence>